<dbReference type="AlphaFoldDB" id="A0A6C2CC14"/>
<feature type="region of interest" description="Disordered" evidence="1">
    <location>
        <begin position="1"/>
        <end position="21"/>
    </location>
</feature>
<evidence type="ECO:0000313" key="3">
    <source>
        <dbReference type="Proteomes" id="UP000371977"/>
    </source>
</evidence>
<gene>
    <name evidence="2" type="ORF">ESZ50_00560</name>
</gene>
<comment type="caution">
    <text evidence="2">The sequence shown here is derived from an EMBL/GenBank/DDBJ whole genome shotgun (WGS) entry which is preliminary data.</text>
</comment>
<keyword evidence="3" id="KW-1185">Reference proteome</keyword>
<proteinExistence type="predicted"/>
<sequence length="97" mass="10859">MSLNSKKEQLDSMVGSDKEAMAKAMQENPLKNAVFNVDNFVSDLSMKKSSKERKQSVSITMTPTMKAQLLELAKQNGYSGLSEFAVDVFQKMIDFNK</sequence>
<accession>A0A6C2CC14</accession>
<dbReference type="Proteomes" id="UP000371977">
    <property type="component" value="Unassembled WGS sequence"/>
</dbReference>
<evidence type="ECO:0000313" key="2">
    <source>
        <dbReference type="EMBL" id="TYC51059.1"/>
    </source>
</evidence>
<dbReference type="RefSeq" id="WP_148621645.1">
    <property type="nucleotide sequence ID" value="NZ_SDGZ01000003.1"/>
</dbReference>
<reference evidence="2 3" key="1">
    <citation type="submission" date="2019-01" db="EMBL/GenBank/DDBJ databases">
        <title>Weissella sp. nov., a novel lactic acid bacterium isolated from animal feces.</title>
        <authorList>
            <person name="Wang L.-T."/>
        </authorList>
    </citation>
    <scope>NUCLEOTIDE SEQUENCE [LARGE SCALE GENOMIC DNA]</scope>
    <source>
        <strain evidence="2 3">8H-2</strain>
    </source>
</reference>
<dbReference type="OrthoDB" id="2146558at2"/>
<evidence type="ECO:0000256" key="1">
    <source>
        <dbReference type="SAM" id="MobiDB-lite"/>
    </source>
</evidence>
<organism evidence="2 3">
    <name type="scientific">Weissella muntiaci</name>
    <dbReference type="NCBI Taxonomy" id="2508881"/>
    <lineage>
        <taxon>Bacteria</taxon>
        <taxon>Bacillati</taxon>
        <taxon>Bacillota</taxon>
        <taxon>Bacilli</taxon>
        <taxon>Lactobacillales</taxon>
        <taxon>Lactobacillaceae</taxon>
        <taxon>Weissella</taxon>
    </lineage>
</organism>
<dbReference type="EMBL" id="SDGZ01000003">
    <property type="protein sequence ID" value="TYC51059.1"/>
    <property type="molecule type" value="Genomic_DNA"/>
</dbReference>
<name>A0A6C2CC14_9LACO</name>
<protein>
    <submittedName>
        <fullName evidence="2">Uncharacterized protein</fullName>
    </submittedName>
</protein>